<comment type="caution">
    <text evidence="2">The sequence shown here is derived from an EMBL/GenBank/DDBJ whole genome shotgun (WGS) entry which is preliminary data.</text>
</comment>
<dbReference type="SUPFAM" id="SSF53474">
    <property type="entry name" value="alpha/beta-Hydrolases"/>
    <property type="match status" value="1"/>
</dbReference>
<reference evidence="2 3" key="1">
    <citation type="submission" date="2019-11" db="EMBL/GenBank/DDBJ databases">
        <title>Whole genome sequence of Oryza granulata.</title>
        <authorList>
            <person name="Li W."/>
        </authorList>
    </citation>
    <scope>NUCLEOTIDE SEQUENCE [LARGE SCALE GENOMIC DNA]</scope>
    <source>
        <strain evidence="3">cv. Menghai</strain>
        <tissue evidence="2">Leaf</tissue>
    </source>
</reference>
<evidence type="ECO:0000313" key="2">
    <source>
        <dbReference type="EMBL" id="KAF0916546.1"/>
    </source>
</evidence>
<dbReference type="PANTHER" id="PTHR43689">
    <property type="entry name" value="HYDROLASE"/>
    <property type="match status" value="1"/>
</dbReference>
<dbReference type="Gene3D" id="3.40.50.1820">
    <property type="entry name" value="alpha/beta hydrolase"/>
    <property type="match status" value="1"/>
</dbReference>
<dbReference type="GO" id="GO:0009941">
    <property type="term" value="C:chloroplast envelope"/>
    <property type="evidence" value="ECO:0007669"/>
    <property type="project" value="TreeGrafter"/>
</dbReference>
<dbReference type="PANTHER" id="PTHR43689:SF1">
    <property type="entry name" value="ALPHA_BETA-HYDROLASES SUPERFAMILY PROTEIN"/>
    <property type="match status" value="1"/>
</dbReference>
<evidence type="ECO:0000313" key="3">
    <source>
        <dbReference type="Proteomes" id="UP000479710"/>
    </source>
</evidence>
<proteinExistence type="predicted"/>
<dbReference type="OrthoDB" id="19657at2759"/>
<accession>A0A6G1DVW1</accession>
<protein>
    <recommendedName>
        <fullName evidence="1">AB hydrolase-1 domain-containing protein</fullName>
    </recommendedName>
</protein>
<dbReference type="Proteomes" id="UP000479710">
    <property type="component" value="Unassembled WGS sequence"/>
</dbReference>
<organism evidence="2 3">
    <name type="scientific">Oryza meyeriana var. granulata</name>
    <dbReference type="NCBI Taxonomy" id="110450"/>
    <lineage>
        <taxon>Eukaryota</taxon>
        <taxon>Viridiplantae</taxon>
        <taxon>Streptophyta</taxon>
        <taxon>Embryophyta</taxon>
        <taxon>Tracheophyta</taxon>
        <taxon>Spermatophyta</taxon>
        <taxon>Magnoliopsida</taxon>
        <taxon>Liliopsida</taxon>
        <taxon>Poales</taxon>
        <taxon>Poaceae</taxon>
        <taxon>BOP clade</taxon>
        <taxon>Oryzoideae</taxon>
        <taxon>Oryzeae</taxon>
        <taxon>Oryzinae</taxon>
        <taxon>Oryza</taxon>
        <taxon>Oryza meyeriana</taxon>
    </lineage>
</organism>
<dbReference type="Pfam" id="PF12697">
    <property type="entry name" value="Abhydrolase_6"/>
    <property type="match status" value="1"/>
</dbReference>
<dbReference type="EMBL" id="SPHZ02000005">
    <property type="protein sequence ID" value="KAF0916546.1"/>
    <property type="molecule type" value="Genomic_DNA"/>
</dbReference>
<dbReference type="InterPro" id="IPR000073">
    <property type="entry name" value="AB_hydrolase_1"/>
</dbReference>
<dbReference type="InterPro" id="IPR029058">
    <property type="entry name" value="AB_hydrolase_fold"/>
</dbReference>
<evidence type="ECO:0000259" key="1">
    <source>
        <dbReference type="Pfam" id="PF12697"/>
    </source>
</evidence>
<name>A0A6G1DVW1_9ORYZ</name>
<dbReference type="AlphaFoldDB" id="A0A6G1DVW1"/>
<gene>
    <name evidence="2" type="ORF">E2562_007621</name>
</gene>
<feature type="domain" description="AB hydrolase-1" evidence="1">
    <location>
        <begin position="8"/>
        <end position="292"/>
    </location>
</feature>
<sequence>MHPLVRIASAKVLAFDRPAFGLTSRTDWSGDDTNPLNPYSMAFSVMATLAFIDQLGTNKAILVGHSAGCLVAVDGYFEAPERVAALVLVAPAIFVPVFRRKGVKEYGVGEQEWQKRMPKNPLNRIWGGFLELCLRIAGFLMNMIMAIGGTVRSLYCKAVVSVLRSSVGVMLVRLIMDKFGILAVRNAWYDSSKVTDHVIQGYTKPLRSRGWEMALLEYTISMIMDSASTSKVPVSERLSEISCPVLVVSGDTDRLVPRWNTERVARAIPGAAFEVIKNSGHLPQEEQPEEFVCVVERFLRKAFGKPSEQEQVFQAAV</sequence>
<keyword evidence="3" id="KW-1185">Reference proteome</keyword>